<keyword evidence="2" id="KW-1185">Reference proteome</keyword>
<sequence length="151" mass="15676">MLRSTLLAVMAYASVAIAGLEPDGINCDGSSNCQFISIKIDSKFGASPNNQIPALKALIDGIDDNRLYNNGEKIACLTGSVIFFPGAICTFLQKTTGGVLGRDIKVLMSALDNECGACGSISTGFFGGDKDVNHGMLTVNAVTSTKCKGVC</sequence>
<protein>
    <submittedName>
        <fullName evidence="1">Uncharacterized protein</fullName>
    </submittedName>
</protein>
<reference evidence="1" key="1">
    <citation type="submission" date="2022-08" db="EMBL/GenBank/DDBJ databases">
        <title>Genome Sequence of Lecanicillium fungicola.</title>
        <authorList>
            <person name="Buettner E."/>
        </authorList>
    </citation>
    <scope>NUCLEOTIDE SEQUENCE</scope>
    <source>
        <strain evidence="1">Babe33</strain>
    </source>
</reference>
<evidence type="ECO:0000313" key="1">
    <source>
        <dbReference type="EMBL" id="KAJ2978712.1"/>
    </source>
</evidence>
<name>A0ACC1NHA7_9HYPO</name>
<accession>A0ACC1NHA7</accession>
<gene>
    <name evidence="1" type="ORF">NQ176_g3662</name>
</gene>
<organism evidence="1 2">
    <name type="scientific">Zarea fungicola</name>
    <dbReference type="NCBI Taxonomy" id="93591"/>
    <lineage>
        <taxon>Eukaryota</taxon>
        <taxon>Fungi</taxon>
        <taxon>Dikarya</taxon>
        <taxon>Ascomycota</taxon>
        <taxon>Pezizomycotina</taxon>
        <taxon>Sordariomycetes</taxon>
        <taxon>Hypocreomycetidae</taxon>
        <taxon>Hypocreales</taxon>
        <taxon>Cordycipitaceae</taxon>
        <taxon>Zarea</taxon>
    </lineage>
</organism>
<dbReference type="Proteomes" id="UP001143910">
    <property type="component" value="Unassembled WGS sequence"/>
</dbReference>
<evidence type="ECO:0000313" key="2">
    <source>
        <dbReference type="Proteomes" id="UP001143910"/>
    </source>
</evidence>
<comment type="caution">
    <text evidence="1">The sequence shown here is derived from an EMBL/GenBank/DDBJ whole genome shotgun (WGS) entry which is preliminary data.</text>
</comment>
<dbReference type="EMBL" id="JANJQO010000350">
    <property type="protein sequence ID" value="KAJ2978712.1"/>
    <property type="molecule type" value="Genomic_DNA"/>
</dbReference>
<proteinExistence type="predicted"/>